<evidence type="ECO:0000256" key="11">
    <source>
        <dbReference type="ARBA" id="ARBA00023004"/>
    </source>
</evidence>
<dbReference type="PRINTS" id="PR00371">
    <property type="entry name" value="FPNCR"/>
</dbReference>
<feature type="domain" description="FAD-binding FR-type" evidence="17">
    <location>
        <begin position="152"/>
        <end position="263"/>
    </location>
</feature>
<feature type="active site" description="Charge relay system" evidence="15">
    <location>
        <position position="95"/>
    </location>
</feature>
<evidence type="ECO:0000256" key="7">
    <source>
        <dbReference type="ARBA" id="ARBA00022723"/>
    </source>
</evidence>
<dbReference type="CDD" id="cd14777">
    <property type="entry name" value="Yhb1-globin-like"/>
    <property type="match status" value="1"/>
</dbReference>
<feature type="domain" description="Globin" evidence="16">
    <location>
        <begin position="1"/>
        <end position="138"/>
    </location>
</feature>
<comment type="domain">
    <text evidence="15">Consists of two distinct domains; an N-terminal heme-containing oxygen-binding domain and a C-terminal reductase domain with binding sites for FAD and NAD(P)H.</text>
</comment>
<dbReference type="PANTHER" id="PTHR43396:SF3">
    <property type="entry name" value="FLAVOHEMOPROTEIN"/>
    <property type="match status" value="1"/>
</dbReference>
<evidence type="ECO:0000256" key="14">
    <source>
        <dbReference type="ARBA" id="ARBA00049433"/>
    </source>
</evidence>
<comment type="function">
    <text evidence="15">Is involved in NO detoxification in an aerobic process, termed nitric oxide dioxygenase (NOD) reaction that utilizes O(2) and NAD(P)H to convert NO to nitrate, which protects the bacterium from various noxious nitrogen compounds. Therefore, plays a central role in the inducible response to nitrosative stress.</text>
</comment>
<keyword evidence="8 15" id="KW-0274">FAD</keyword>
<keyword evidence="9 15" id="KW-0521">NADP</keyword>
<evidence type="ECO:0000256" key="5">
    <source>
        <dbReference type="ARBA" id="ARBA00022621"/>
    </source>
</evidence>
<evidence type="ECO:0000256" key="6">
    <source>
        <dbReference type="ARBA" id="ARBA00022630"/>
    </source>
</evidence>
<name>A0ABS0QIW2_THEVU</name>
<keyword evidence="3 15" id="KW-0813">Transport</keyword>
<keyword evidence="19" id="KW-1185">Reference proteome</keyword>
<dbReference type="Proteomes" id="UP000641910">
    <property type="component" value="Unassembled WGS sequence"/>
</dbReference>
<dbReference type="PROSITE" id="PS51384">
    <property type="entry name" value="FAD_FR"/>
    <property type="match status" value="1"/>
</dbReference>
<dbReference type="SUPFAM" id="SSF63380">
    <property type="entry name" value="Riboflavin synthase domain-like"/>
    <property type="match status" value="1"/>
</dbReference>
<comment type="catalytic activity">
    <reaction evidence="14 15">
        <text>2 nitric oxide + NADPH + 2 O2 = 2 nitrate + NADP(+) + H(+)</text>
        <dbReference type="Rhea" id="RHEA:19465"/>
        <dbReference type="ChEBI" id="CHEBI:15378"/>
        <dbReference type="ChEBI" id="CHEBI:15379"/>
        <dbReference type="ChEBI" id="CHEBI:16480"/>
        <dbReference type="ChEBI" id="CHEBI:17632"/>
        <dbReference type="ChEBI" id="CHEBI:57783"/>
        <dbReference type="ChEBI" id="CHEBI:58349"/>
        <dbReference type="EC" id="1.14.12.17"/>
    </reaction>
</comment>
<evidence type="ECO:0000256" key="12">
    <source>
        <dbReference type="ARBA" id="ARBA00023027"/>
    </source>
</evidence>
<dbReference type="PROSITE" id="PS01033">
    <property type="entry name" value="GLOBIN"/>
    <property type="match status" value="1"/>
</dbReference>
<feature type="binding site" description="proximal binding residue" evidence="15">
    <location>
        <position position="85"/>
    </location>
    <ligand>
        <name>heme b</name>
        <dbReference type="ChEBI" id="CHEBI:60344"/>
    </ligand>
    <ligandPart>
        <name>Fe</name>
        <dbReference type="ChEBI" id="CHEBI:18248"/>
    </ligandPart>
</feature>
<evidence type="ECO:0000256" key="13">
    <source>
        <dbReference type="ARBA" id="ARBA00048649"/>
    </source>
</evidence>
<dbReference type="InterPro" id="IPR009050">
    <property type="entry name" value="Globin-like_sf"/>
</dbReference>
<dbReference type="InterPro" id="IPR039261">
    <property type="entry name" value="FNR_nucleotide-bd"/>
</dbReference>
<evidence type="ECO:0000256" key="1">
    <source>
        <dbReference type="ARBA" id="ARBA00006401"/>
    </source>
</evidence>
<comment type="catalytic activity">
    <reaction evidence="13 15">
        <text>2 nitric oxide + NADH + 2 O2 = 2 nitrate + NAD(+) + H(+)</text>
        <dbReference type="Rhea" id="RHEA:19469"/>
        <dbReference type="ChEBI" id="CHEBI:15378"/>
        <dbReference type="ChEBI" id="CHEBI:15379"/>
        <dbReference type="ChEBI" id="CHEBI:16480"/>
        <dbReference type="ChEBI" id="CHEBI:17632"/>
        <dbReference type="ChEBI" id="CHEBI:57540"/>
        <dbReference type="ChEBI" id="CHEBI:57945"/>
        <dbReference type="EC" id="1.14.12.17"/>
    </reaction>
</comment>
<dbReference type="CDD" id="cd06184">
    <property type="entry name" value="flavohem_like_fad_nad_binding"/>
    <property type="match status" value="1"/>
</dbReference>
<dbReference type="InterPro" id="IPR017938">
    <property type="entry name" value="Riboflavin_synthase-like_b-brl"/>
</dbReference>
<comment type="similarity">
    <text evidence="1 15">In the C-terminal section; belongs to the flavoprotein pyridine nucleotide cytochrome reductase family.</text>
</comment>
<dbReference type="SUPFAM" id="SSF46458">
    <property type="entry name" value="Globin-like"/>
    <property type="match status" value="1"/>
</dbReference>
<dbReference type="Gene3D" id="3.40.50.80">
    <property type="entry name" value="Nucleotide-binding domain of ferredoxin-NADP reductase (FNR) module"/>
    <property type="match status" value="1"/>
</dbReference>
<keyword evidence="11 15" id="KW-0408">Iron</keyword>
<keyword evidence="4 15" id="KW-0349">Heme</keyword>
<dbReference type="NCBIfam" id="NF009805">
    <property type="entry name" value="PRK13289.1"/>
    <property type="match status" value="1"/>
</dbReference>
<evidence type="ECO:0000256" key="15">
    <source>
        <dbReference type="HAMAP-Rule" id="MF_01252"/>
    </source>
</evidence>
<dbReference type="EMBL" id="JAECVU010000006">
    <property type="protein sequence ID" value="MBH8589220.1"/>
    <property type="molecule type" value="Genomic_DNA"/>
</dbReference>
<gene>
    <name evidence="18" type="primary">hmpA</name>
    <name evidence="15" type="synonym">hmp</name>
    <name evidence="18" type="ORF">I8U22_10415</name>
</gene>
<proteinExistence type="inferred from homology"/>
<evidence type="ECO:0000256" key="3">
    <source>
        <dbReference type="ARBA" id="ARBA00022448"/>
    </source>
</evidence>
<evidence type="ECO:0000259" key="16">
    <source>
        <dbReference type="PROSITE" id="PS01033"/>
    </source>
</evidence>
<feature type="site" description="Influences the redox potential of the prosthetic heme and FAD groups" evidence="15">
    <location>
        <position position="84"/>
    </location>
</feature>
<dbReference type="PRINTS" id="PR00406">
    <property type="entry name" value="CYTB5RDTASE"/>
</dbReference>
<dbReference type="InterPro" id="IPR000971">
    <property type="entry name" value="Globin"/>
</dbReference>
<dbReference type="Pfam" id="PF00042">
    <property type="entry name" value="Globin"/>
    <property type="match status" value="1"/>
</dbReference>
<dbReference type="EC" id="1.14.12.17" evidence="15"/>
<feature type="site" description="Involved in heme-bound ligand stabilization and O-O bond activation" evidence="15">
    <location>
        <position position="29"/>
    </location>
</feature>
<dbReference type="InterPro" id="IPR001433">
    <property type="entry name" value="OxRdtase_FAD/NAD-bd"/>
</dbReference>
<comment type="similarity">
    <text evidence="2 15">Belongs to the globin family. Two-domain flavohemoproteins subfamily.</text>
</comment>
<evidence type="ECO:0000313" key="18">
    <source>
        <dbReference type="EMBL" id="MBH8589220.1"/>
    </source>
</evidence>
<dbReference type="InterPro" id="IPR008333">
    <property type="entry name" value="Cbr1-like_FAD-bd_dom"/>
</dbReference>
<keyword evidence="15" id="KW-0216">Detoxification</keyword>
<sequence>MLDAKTMEIIKTTAPVLKENSVAIGKRFYELLFTRHPELLHIFNHSNQKRGLQQRSLAHSVYVSGEHIDRLEDIQPLIMKIAHKHRALGVKPEQYPVVGETLIEAVKDVLGDGATDEIIQAWVKAYDYIANQFIGIEQKLYEQTESEEGNWEGFREFVVVKKVKESEVITSFYLKPKDNKPLASFRPGQYLTIRAKIPGEKYMHHRHYSLSDAPGKDTYRISVKREDVRDGNPPGVVSTWLHEQVQEGDVLEFSSPAGDFVLDTESTNPVVLISGGVGFTPLMSMLNTLVEKQPDRDVTCIHAAINGKHHAMKEHVARLAATCDRLKSYVIYESPTEEDRAEKSFDKEGWIDKKWLESVVDHTGADFYLCGPVPFMEVVYSALREMNVDESRIHYEAFRPLDTMDAGS</sequence>
<accession>A0ABS0QIW2</accession>
<protein>
    <recommendedName>
        <fullName evidence="15">Flavohemoprotein</fullName>
    </recommendedName>
    <alternativeName>
        <fullName evidence="15">Flavohemoglobin</fullName>
    </alternativeName>
    <alternativeName>
        <fullName evidence="15">Hemoglobin-like protein</fullName>
    </alternativeName>
    <alternativeName>
        <fullName evidence="15">Nitric oxide dioxygenase</fullName>
        <shortName evidence="15">NO oxygenase</shortName>
        <shortName evidence="15">NOD</shortName>
        <ecNumber evidence="15">1.14.12.17</ecNumber>
    </alternativeName>
</protein>
<dbReference type="InterPro" id="IPR001709">
    <property type="entry name" value="Flavoprot_Pyr_Nucl_cyt_Rdtase"/>
</dbReference>
<evidence type="ECO:0000259" key="17">
    <source>
        <dbReference type="PROSITE" id="PS51384"/>
    </source>
</evidence>
<keyword evidence="6 15" id="KW-0285">Flavoprotein</keyword>
<evidence type="ECO:0000256" key="10">
    <source>
        <dbReference type="ARBA" id="ARBA00023002"/>
    </source>
</evidence>
<dbReference type="RefSeq" id="WP_121874410.1">
    <property type="nucleotide sequence ID" value="NZ_JACEIS010000008.1"/>
</dbReference>
<keyword evidence="10 15" id="KW-0560">Oxidoreductase</keyword>
<dbReference type="SUPFAM" id="SSF52343">
    <property type="entry name" value="Ferredoxin reductase-like, C-terminal NADP-linked domain"/>
    <property type="match status" value="1"/>
</dbReference>
<feature type="binding site" evidence="15">
    <location>
        <position position="190"/>
    </location>
    <ligand>
        <name>FAD</name>
        <dbReference type="ChEBI" id="CHEBI:57692"/>
    </ligand>
</feature>
<feature type="site" description="Influences the redox potential of the prosthetic heme and FAD groups" evidence="15">
    <location>
        <position position="396"/>
    </location>
</feature>
<evidence type="ECO:0000256" key="9">
    <source>
        <dbReference type="ARBA" id="ARBA00022857"/>
    </source>
</evidence>
<evidence type="ECO:0000256" key="8">
    <source>
        <dbReference type="ARBA" id="ARBA00022827"/>
    </source>
</evidence>
<keyword evidence="12 15" id="KW-0520">NAD</keyword>
<evidence type="ECO:0000256" key="4">
    <source>
        <dbReference type="ARBA" id="ARBA00022617"/>
    </source>
</evidence>
<dbReference type="Gene3D" id="2.40.30.10">
    <property type="entry name" value="Translation factors"/>
    <property type="match status" value="1"/>
</dbReference>
<reference evidence="18 19" key="1">
    <citation type="submission" date="2020-12" db="EMBL/GenBank/DDBJ databases">
        <title>WGS of Thermoactinomyces spp.</title>
        <authorList>
            <person name="Cheng K."/>
        </authorList>
    </citation>
    <scope>NUCLEOTIDE SEQUENCE [LARGE SCALE GENOMIC DNA]</scope>
    <source>
        <strain evidence="19">CICC 10650\ACCC 41061</strain>
    </source>
</reference>
<keyword evidence="5 15" id="KW-0561">Oxygen transport</keyword>
<comment type="cofactor">
    <cofactor evidence="15">
        <name>FAD</name>
        <dbReference type="ChEBI" id="CHEBI:57692"/>
    </cofactor>
    <text evidence="15">Binds 1 FAD per subunit.</text>
</comment>
<organism evidence="18 19">
    <name type="scientific">Thermoactinomyces vulgaris</name>
    <dbReference type="NCBI Taxonomy" id="2026"/>
    <lineage>
        <taxon>Bacteria</taxon>
        <taxon>Bacillati</taxon>
        <taxon>Bacillota</taxon>
        <taxon>Bacilli</taxon>
        <taxon>Bacillales</taxon>
        <taxon>Thermoactinomycetaceae</taxon>
        <taxon>Thermoactinomyces</taxon>
    </lineage>
</organism>
<comment type="cofactor">
    <cofactor evidence="15">
        <name>heme b</name>
        <dbReference type="ChEBI" id="CHEBI:60344"/>
    </cofactor>
    <text evidence="15">Binds 1 heme b (iron(II)-protoporphyrin IX) group per subunit.</text>
</comment>
<evidence type="ECO:0000313" key="19">
    <source>
        <dbReference type="Proteomes" id="UP000641910"/>
    </source>
</evidence>
<dbReference type="GO" id="GO:0008941">
    <property type="term" value="F:nitric oxide dioxygenase NAD(P)H activity"/>
    <property type="evidence" value="ECO:0007669"/>
    <property type="project" value="UniProtKB-EC"/>
</dbReference>
<feature type="region of interest" description="Reductase" evidence="15">
    <location>
        <begin position="149"/>
        <end position="408"/>
    </location>
</feature>
<comment type="caution">
    <text evidence="15">Lacks conserved residue(s) required for the propagation of feature annotation.</text>
</comment>
<dbReference type="HAMAP" id="MF_01252">
    <property type="entry name" value="Hmp"/>
    <property type="match status" value="1"/>
</dbReference>
<feature type="active site" description="Charge relay system" evidence="15">
    <location>
        <position position="137"/>
    </location>
</feature>
<dbReference type="Pfam" id="PF00175">
    <property type="entry name" value="NAD_binding_1"/>
    <property type="match status" value="1"/>
</dbReference>
<dbReference type="InterPro" id="IPR012292">
    <property type="entry name" value="Globin/Proto"/>
</dbReference>
<dbReference type="InterPro" id="IPR017927">
    <property type="entry name" value="FAD-bd_FR_type"/>
</dbReference>
<comment type="caution">
    <text evidence="18">The sequence shown here is derived from an EMBL/GenBank/DDBJ whole genome shotgun (WGS) entry which is preliminary data.</text>
</comment>
<dbReference type="InterPro" id="IPR023950">
    <property type="entry name" value="Hmp"/>
</dbReference>
<evidence type="ECO:0000256" key="2">
    <source>
        <dbReference type="ARBA" id="ARBA00008414"/>
    </source>
</evidence>
<dbReference type="Gene3D" id="1.10.490.10">
    <property type="entry name" value="Globins"/>
    <property type="match status" value="1"/>
</dbReference>
<dbReference type="PANTHER" id="PTHR43396">
    <property type="entry name" value="FLAVOHEMOPROTEIN"/>
    <property type="match status" value="1"/>
</dbReference>
<keyword evidence="7 15" id="KW-0479">Metal-binding</keyword>
<dbReference type="Pfam" id="PF00970">
    <property type="entry name" value="FAD_binding_6"/>
    <property type="match status" value="1"/>
</dbReference>